<comment type="caution">
    <text evidence="2">The sequence shown here is derived from an EMBL/GenBank/DDBJ whole genome shotgun (WGS) entry which is preliminary data.</text>
</comment>
<dbReference type="InterPro" id="IPR038765">
    <property type="entry name" value="Papain-like_cys_pep_sf"/>
</dbReference>
<dbReference type="SUPFAM" id="SSF54001">
    <property type="entry name" value="Cysteine proteinases"/>
    <property type="match status" value="1"/>
</dbReference>
<dbReference type="OrthoDB" id="10264738at2759"/>
<evidence type="ECO:0000259" key="1">
    <source>
        <dbReference type="PROSITE" id="PS50235"/>
    </source>
</evidence>
<dbReference type="EMBL" id="MPUH01000523">
    <property type="protein sequence ID" value="OMJ78399.1"/>
    <property type="molecule type" value="Genomic_DNA"/>
</dbReference>
<name>A0A1R2BNK3_9CILI</name>
<dbReference type="InterPro" id="IPR001394">
    <property type="entry name" value="Peptidase_C19_UCH"/>
</dbReference>
<dbReference type="GO" id="GO:0005829">
    <property type="term" value="C:cytosol"/>
    <property type="evidence" value="ECO:0007669"/>
    <property type="project" value="TreeGrafter"/>
</dbReference>
<dbReference type="PROSITE" id="PS50235">
    <property type="entry name" value="USP_3"/>
    <property type="match status" value="1"/>
</dbReference>
<organism evidence="2 3">
    <name type="scientific">Stentor coeruleus</name>
    <dbReference type="NCBI Taxonomy" id="5963"/>
    <lineage>
        <taxon>Eukaryota</taxon>
        <taxon>Sar</taxon>
        <taxon>Alveolata</taxon>
        <taxon>Ciliophora</taxon>
        <taxon>Postciliodesmatophora</taxon>
        <taxon>Heterotrichea</taxon>
        <taxon>Heterotrichida</taxon>
        <taxon>Stentoridae</taxon>
        <taxon>Stentor</taxon>
    </lineage>
</organism>
<proteinExistence type="predicted"/>
<evidence type="ECO:0000313" key="2">
    <source>
        <dbReference type="EMBL" id="OMJ78399.1"/>
    </source>
</evidence>
<accession>A0A1R2BNK3</accession>
<sequence length="331" mass="38496">MEIRGLSNNGENNCYLNVLIQIFWNFPEIKQKIITKAHSHSSSPCVTCELSSLFISMEFSGTRNFSINSLKSAIFSLHDKEIDNEFGCAIENFEQILDIFHKESEILIENDCSSTCLAHYFFSMSLGNYSKCCGISKVENESPYLFLSILAKDLENWVFFNETINKKFEDLLKFTLDSGENKSFCAKCRKISRCTKIFIKLPKILAITVLWDLRDHRFCNVFTNSLHYNVKIPNYHNGQADYTNYILKGIVCFKINHYCCYFFNSILKIWYIFDDTYSRRLKNLMEVIKNMRSNGGVPVILFLEHVGEKELTFEDIESYVDELNCSNCQVL</sequence>
<dbReference type="AlphaFoldDB" id="A0A1R2BNK3"/>
<dbReference type="GO" id="GO:0004843">
    <property type="term" value="F:cysteine-type deubiquitinase activity"/>
    <property type="evidence" value="ECO:0007669"/>
    <property type="project" value="InterPro"/>
</dbReference>
<protein>
    <recommendedName>
        <fullName evidence="1">USP domain-containing protein</fullName>
    </recommendedName>
</protein>
<dbReference type="Proteomes" id="UP000187209">
    <property type="component" value="Unassembled WGS sequence"/>
</dbReference>
<dbReference type="Pfam" id="PF00443">
    <property type="entry name" value="UCH"/>
    <property type="match status" value="1"/>
</dbReference>
<dbReference type="InterPro" id="IPR028889">
    <property type="entry name" value="USP"/>
</dbReference>
<dbReference type="GO" id="GO:0016579">
    <property type="term" value="P:protein deubiquitination"/>
    <property type="evidence" value="ECO:0007669"/>
    <property type="project" value="InterPro"/>
</dbReference>
<dbReference type="InterPro" id="IPR050164">
    <property type="entry name" value="Peptidase_C19"/>
</dbReference>
<evidence type="ECO:0000313" key="3">
    <source>
        <dbReference type="Proteomes" id="UP000187209"/>
    </source>
</evidence>
<gene>
    <name evidence="2" type="ORF">SteCoe_21772</name>
</gene>
<feature type="domain" description="USP" evidence="1">
    <location>
        <begin position="4"/>
        <end position="306"/>
    </location>
</feature>
<dbReference type="Gene3D" id="3.90.70.10">
    <property type="entry name" value="Cysteine proteinases"/>
    <property type="match status" value="1"/>
</dbReference>
<dbReference type="PANTHER" id="PTHR24006">
    <property type="entry name" value="UBIQUITIN CARBOXYL-TERMINAL HYDROLASE"/>
    <property type="match status" value="1"/>
</dbReference>
<dbReference type="GO" id="GO:0005634">
    <property type="term" value="C:nucleus"/>
    <property type="evidence" value="ECO:0007669"/>
    <property type="project" value="TreeGrafter"/>
</dbReference>
<reference evidence="2 3" key="1">
    <citation type="submission" date="2016-11" db="EMBL/GenBank/DDBJ databases">
        <title>The macronuclear genome of Stentor coeruleus: a giant cell with tiny introns.</title>
        <authorList>
            <person name="Slabodnick M."/>
            <person name="Ruby J.G."/>
            <person name="Reiff S.B."/>
            <person name="Swart E.C."/>
            <person name="Gosai S."/>
            <person name="Prabakaran S."/>
            <person name="Witkowska E."/>
            <person name="Larue G.E."/>
            <person name="Fisher S."/>
            <person name="Freeman R.M."/>
            <person name="Gunawardena J."/>
            <person name="Chu W."/>
            <person name="Stover N.A."/>
            <person name="Gregory B.D."/>
            <person name="Nowacki M."/>
            <person name="Derisi J."/>
            <person name="Roy S.W."/>
            <person name="Marshall W.F."/>
            <person name="Sood P."/>
        </authorList>
    </citation>
    <scope>NUCLEOTIDE SEQUENCE [LARGE SCALE GENOMIC DNA]</scope>
    <source>
        <strain evidence="2">WM001</strain>
    </source>
</reference>
<keyword evidence="3" id="KW-1185">Reference proteome</keyword>